<comment type="caution">
    <text evidence="2">The sequence shown here is derived from an EMBL/GenBank/DDBJ whole genome shotgun (WGS) entry which is preliminary data.</text>
</comment>
<dbReference type="InterPro" id="IPR038892">
    <property type="entry name" value="SMCHD1"/>
</dbReference>
<dbReference type="GO" id="GO:0006302">
    <property type="term" value="P:double-strand break repair"/>
    <property type="evidence" value="ECO:0007669"/>
    <property type="project" value="InterPro"/>
</dbReference>
<feature type="region of interest" description="Disordered" evidence="1">
    <location>
        <begin position="333"/>
        <end position="352"/>
    </location>
</feature>
<feature type="region of interest" description="Disordered" evidence="1">
    <location>
        <begin position="105"/>
        <end position="139"/>
    </location>
</feature>
<accession>A0A8H3E9A8</accession>
<evidence type="ECO:0000313" key="2">
    <source>
        <dbReference type="EMBL" id="CAF9902771.1"/>
    </source>
</evidence>
<name>A0A8H3E9A8_9LECA</name>
<sequence>MPHIALTAVDVQSGRQLFAWHAQAPSTLTVEPAQLAPGNNLTIPAGEAIPDSRVAVSNAAGQVGLVKAHLGGQKTPLTVIQRLWRLKEGQELEELQPSAEASTVVIEGERQEGKKGKKGKKKGRAAAVREDGSTSSRPGFVMDASKGELILEVSNRAPKNESFEFASIQEGLQTSGTYVLQVVVSAGPPVTLELQGEGRAAIASKDLMLGEHLPPLTLLCKDALGNDVPMTEVPAGLTLAIKGAPLAGQPAEIAWEESEVDVEVSADVRRILTLLLAQLVHVLPAATTSDAASCVFLQVAEEGALKLKHLQVLGQPDKIGGLAIFTKPAIAASPSGQHQVEEDEDGAGDEPRNIVPAKLSSGDVLPTFLVQAVDRWGNDTGPTQDLPLNVVLSCDGMQASPITASFDDSGIAKIQASHSAAAAIATPRPPQHLLLKAAQLTKPDTLSAVGLTAGTASTEVQPLQLTLQLLPSNPLAEAACEAAAPLQTLELPIHVQPSTAPAHIVFVVGHDELPAVMYGPGTVQAESTDGAPMVIIQNVPAGSEMEQLGFYCCDEARQPVYSGMKGRVQLSWSRGSKNVELLEGVICLPEILSAVLCDEHASCSKITCIQWKLKTCGSKVKLPCPCATDLRMHDNYHNVPAHGTFVKFQLWLHQVQESIAEPMAAWIRFLGSNTAASTVELAIQIQVVAADPVAWGMAIVAGSSQPTPRDQGEVQCGQPFTLEVVAHDKYGHR</sequence>
<dbReference type="Proteomes" id="UP000664203">
    <property type="component" value="Unassembled WGS sequence"/>
</dbReference>
<dbReference type="OrthoDB" id="10036779at2759"/>
<dbReference type="EMBL" id="CAJPDR010000001">
    <property type="protein sequence ID" value="CAF9902771.1"/>
    <property type="molecule type" value="Genomic_DNA"/>
</dbReference>
<dbReference type="PANTHER" id="PTHR22640:SF2">
    <property type="entry name" value="STRUCTURAL MAINTENANCE OF CHROMOSOMES FLEXIBLE HINGE DOMAIN-CONTAINING PROTEIN 1"/>
    <property type="match status" value="1"/>
</dbReference>
<proteinExistence type="predicted"/>
<keyword evidence="3" id="KW-1185">Reference proteome</keyword>
<organism evidence="2 3">
    <name type="scientific">Alectoria fallacina</name>
    <dbReference type="NCBI Taxonomy" id="1903189"/>
    <lineage>
        <taxon>Eukaryota</taxon>
        <taxon>Fungi</taxon>
        <taxon>Dikarya</taxon>
        <taxon>Ascomycota</taxon>
        <taxon>Pezizomycotina</taxon>
        <taxon>Lecanoromycetes</taxon>
        <taxon>OSLEUM clade</taxon>
        <taxon>Lecanoromycetidae</taxon>
        <taxon>Lecanorales</taxon>
        <taxon>Lecanorineae</taxon>
        <taxon>Parmeliaceae</taxon>
        <taxon>Alectoria</taxon>
    </lineage>
</organism>
<dbReference type="PANTHER" id="PTHR22640">
    <property type="entry name" value="STRUCTURAL MAINTENANCE OF CHROMOSOMES FLEXIBLE HINGE DOMAIN-CONTAINING PROTEIN 1"/>
    <property type="match status" value="1"/>
</dbReference>
<evidence type="ECO:0000256" key="1">
    <source>
        <dbReference type="SAM" id="MobiDB-lite"/>
    </source>
</evidence>
<dbReference type="AlphaFoldDB" id="A0A8H3E9A8"/>
<reference evidence="2" key="1">
    <citation type="submission" date="2021-03" db="EMBL/GenBank/DDBJ databases">
        <authorList>
            <person name="Tagirdzhanova G."/>
        </authorList>
    </citation>
    <scope>NUCLEOTIDE SEQUENCE</scope>
</reference>
<feature type="compositionally biased region" description="Basic residues" evidence="1">
    <location>
        <begin position="115"/>
        <end position="124"/>
    </location>
</feature>
<evidence type="ECO:0000313" key="3">
    <source>
        <dbReference type="Proteomes" id="UP000664203"/>
    </source>
</evidence>
<gene>
    <name evidence="2" type="ORF">ALECFALPRED_000008</name>
</gene>
<protein>
    <submittedName>
        <fullName evidence="2">Uncharacterized protein</fullName>
    </submittedName>
</protein>